<dbReference type="SUPFAM" id="SSF159888">
    <property type="entry name" value="YdhG-like"/>
    <property type="match status" value="1"/>
</dbReference>
<reference evidence="2" key="1">
    <citation type="submission" date="2023-03" db="EMBL/GenBank/DDBJ databases">
        <title>Edaphobacter sp.</title>
        <authorList>
            <person name="Huber K.J."/>
            <person name="Papendorf J."/>
            <person name="Pilke C."/>
            <person name="Bunk B."/>
            <person name="Sproeer C."/>
            <person name="Pester M."/>
        </authorList>
    </citation>
    <scope>NUCLEOTIDE SEQUENCE</scope>
    <source>
        <strain evidence="2">DSM 109919</strain>
        <strain evidence="3">DSM 109920</strain>
    </source>
</reference>
<dbReference type="InterPro" id="IPR014922">
    <property type="entry name" value="YdhG-like"/>
</dbReference>
<protein>
    <submittedName>
        <fullName evidence="2">DUF1801 domain-containing protein</fullName>
    </submittedName>
</protein>
<evidence type="ECO:0000313" key="3">
    <source>
        <dbReference type="EMBL" id="XBH11948.1"/>
    </source>
</evidence>
<proteinExistence type="predicted"/>
<gene>
    <name evidence="2" type="ORF">P4G45_09030</name>
    <name evidence="3" type="ORF">P8936_09490</name>
</gene>
<name>A0AAU7CVD3_9BACT</name>
<organism evidence="2">
    <name type="scientific">Edaphobacter paludis</name>
    <dbReference type="NCBI Taxonomy" id="3035702"/>
    <lineage>
        <taxon>Bacteria</taxon>
        <taxon>Pseudomonadati</taxon>
        <taxon>Acidobacteriota</taxon>
        <taxon>Terriglobia</taxon>
        <taxon>Terriglobales</taxon>
        <taxon>Acidobacteriaceae</taxon>
        <taxon>Edaphobacter</taxon>
    </lineage>
</organism>
<evidence type="ECO:0000259" key="1">
    <source>
        <dbReference type="Pfam" id="PF08818"/>
    </source>
</evidence>
<dbReference type="EMBL" id="CP121195">
    <property type="protein sequence ID" value="XBH11948.1"/>
    <property type="molecule type" value="Genomic_DNA"/>
</dbReference>
<dbReference type="AlphaFoldDB" id="A0AAU7CVD3"/>
<feature type="domain" description="YdhG-like" evidence="1">
    <location>
        <begin position="9"/>
        <end position="96"/>
    </location>
</feature>
<dbReference type="KEGG" id="epl:P4G45_09030"/>
<dbReference type="Pfam" id="PF08818">
    <property type="entry name" value="DUF1801"/>
    <property type="match status" value="1"/>
</dbReference>
<evidence type="ECO:0000313" key="2">
    <source>
        <dbReference type="EMBL" id="XBH08641.1"/>
    </source>
</evidence>
<dbReference type="RefSeq" id="WP_348266150.1">
    <property type="nucleotide sequence ID" value="NZ_CP121194.1"/>
</dbReference>
<accession>A0AAU7CVD3</accession>
<sequence>MQVPYAKRWQKETDKLREIALGCNLTEELKWGKPCFTFLKKNVAIVIPLKESCALAFFKGALLKDPKHVLEKAGEHTQTGRWIKFTSIKDITALQLPLRSYFYEAIKLEQSGKKVELKKPSEYTIP</sequence>
<dbReference type="EMBL" id="CP121194">
    <property type="protein sequence ID" value="XBH08641.1"/>
    <property type="molecule type" value="Genomic_DNA"/>
</dbReference>
<accession>A0AAU7D2H3</accession>